<reference evidence="2 3" key="1">
    <citation type="journal article" date="2010" name="PLoS ONE">
        <title>Genome sequence of Cronobacter sakazakii BAA-894 and comparative genomic hybridization analysis with other Cronobacter species.</title>
        <authorList>
            <person name="Kucerova E."/>
            <person name="Clifton S.W."/>
            <person name="Xia X.Q."/>
            <person name="Long F."/>
            <person name="Porwollik S."/>
            <person name="Fulton L."/>
            <person name="Fronick C."/>
            <person name="Minx P."/>
            <person name="Kyung K."/>
            <person name="Warren W."/>
            <person name="Fulton R."/>
            <person name="Feng D."/>
            <person name="Wollam A."/>
            <person name="Shah N."/>
            <person name="Bhonagiri V."/>
            <person name="Nash W.E."/>
            <person name="Hallsworth-Pepin K."/>
            <person name="Wilson R.K."/>
            <person name="McClelland M."/>
            <person name="Forsythe S.J."/>
        </authorList>
    </citation>
    <scope>NUCLEOTIDE SEQUENCE [LARGE SCALE GENOMIC DNA]</scope>
    <source>
        <strain evidence="2 3">ATCC BAA-894</strain>
    </source>
</reference>
<dbReference type="EMBL" id="CP000783">
    <property type="protein sequence ID" value="ABU78546.1"/>
    <property type="molecule type" value="Genomic_DNA"/>
</dbReference>
<keyword evidence="1" id="KW-1133">Transmembrane helix</keyword>
<dbReference type="KEGG" id="esa:ESA_03325"/>
<accession>A7MIK4</accession>
<gene>
    <name evidence="2" type="ordered locus">ESA_03325</name>
</gene>
<dbReference type="Proteomes" id="UP000000260">
    <property type="component" value="Chromosome"/>
</dbReference>
<evidence type="ECO:0000256" key="1">
    <source>
        <dbReference type="SAM" id="Phobius"/>
    </source>
</evidence>
<evidence type="ECO:0000313" key="2">
    <source>
        <dbReference type="EMBL" id="ABU78546.1"/>
    </source>
</evidence>
<name>A7MIK4_CROS8</name>
<organism evidence="2 3">
    <name type="scientific">Cronobacter sakazakii (strain ATCC BAA-894)</name>
    <name type="common">Enterobacter sakazakii</name>
    <dbReference type="NCBI Taxonomy" id="290339"/>
    <lineage>
        <taxon>Bacteria</taxon>
        <taxon>Pseudomonadati</taxon>
        <taxon>Pseudomonadota</taxon>
        <taxon>Gammaproteobacteria</taxon>
        <taxon>Enterobacterales</taxon>
        <taxon>Enterobacteriaceae</taxon>
        <taxon>Cronobacter</taxon>
    </lineage>
</organism>
<evidence type="ECO:0000313" key="3">
    <source>
        <dbReference type="Proteomes" id="UP000000260"/>
    </source>
</evidence>
<sequence length="698" mass="80654">MRARAWRNSYARASVIYPASGRLFFVFYFFELSVNDVVIFRIVRRSVSGARLLLSMLLLSDFHQLLGNLRQRLHFRFDIRFVFAFQGRFQRAQSGFDSGFVISRQFVACFFNLLTGAVHQVIRLVTGLHQLFELTVSFSVRFRFTHHFLDFFFVQTRRSLDGDFLFFTAVFVFRRHVQNTVGVDVKGDFDLRHTARCRVNAIQVELTQRLVIRSAFTLTLQHVNGHGRLVVFCSREHLAVLGRDRGVFGDERGHHATHSFDTQRQRGNVQQQYVFHVAGQYTTLNRCTDSHSFVRVNVFTRLFTKELSHFLLNHRHTGLTTDQDNVVDVRNRQASVLQCNFQRLDRTVHQVFHQAFQFRASHFDVHVFRTGRVCSDVRQVHVGLLRRRKLDFRFFCGFFQALHRQRVVTQVDTLIFLELFYQIVDQAAVEVFTTQVGITVGCQNFEGFFTVNFIDFDDGDIERTTTQVVDRDGAVAGFFIKTVSQRSGGRFVDDTFYFQTRDTAGVFGRLALRVVEVSRNGNDRFSHRLAQVILGGFLHFFQHFRGDLRRRHFLAFHIQPGVAVISGNDFVRHDRHVALNFFVLEAAADQAFDRKQGVLRVSHCLTFSRLTYQSFTILSVCNDRRRGAIAFRIFQHASLSAIHNRYTRVGCTQVNTNNFTHLNVSTKKSSSCGMNLLCGLTVGIQPSTALFFRLILCG</sequence>
<protein>
    <submittedName>
        <fullName evidence="2">Uncharacterized protein</fullName>
    </submittedName>
</protein>
<feature type="transmembrane region" description="Helical" evidence="1">
    <location>
        <begin position="21"/>
        <end position="43"/>
    </location>
</feature>
<dbReference type="Pfam" id="PF10712">
    <property type="entry name" value="NAD-GH"/>
    <property type="match status" value="1"/>
</dbReference>
<keyword evidence="3" id="KW-1185">Reference proteome</keyword>
<dbReference type="InterPro" id="IPR019651">
    <property type="entry name" value="Glutamate_DH_NAD-spec"/>
</dbReference>
<dbReference type="AlphaFoldDB" id="A7MIK4"/>
<dbReference type="HOGENOM" id="CLU_009163_1_0_6"/>
<proteinExistence type="predicted"/>
<keyword evidence="1" id="KW-0472">Membrane</keyword>
<keyword evidence="1" id="KW-0812">Transmembrane</keyword>